<feature type="domain" description="HTH luxR-type" evidence="6">
    <location>
        <begin position="151"/>
        <end position="216"/>
    </location>
</feature>
<dbReference type="EMBL" id="JBFARM010000020">
    <property type="protein sequence ID" value="MEV4292751.1"/>
    <property type="molecule type" value="Genomic_DNA"/>
</dbReference>
<evidence type="ECO:0000256" key="2">
    <source>
        <dbReference type="ARBA" id="ARBA00023015"/>
    </source>
</evidence>
<dbReference type="Gene3D" id="3.40.50.2300">
    <property type="match status" value="1"/>
</dbReference>
<proteinExistence type="predicted"/>
<dbReference type="PROSITE" id="PS50043">
    <property type="entry name" value="HTH_LUXR_2"/>
    <property type="match status" value="1"/>
</dbReference>
<keyword evidence="1 5" id="KW-0597">Phosphoprotein</keyword>
<keyword evidence="3" id="KW-0238">DNA-binding</keyword>
<dbReference type="PROSITE" id="PS50110">
    <property type="entry name" value="RESPONSE_REGULATORY"/>
    <property type="match status" value="1"/>
</dbReference>
<evidence type="ECO:0000256" key="5">
    <source>
        <dbReference type="PROSITE-ProRule" id="PRU00169"/>
    </source>
</evidence>
<protein>
    <submittedName>
        <fullName evidence="8">Response regulator transcription factor</fullName>
    </submittedName>
</protein>
<sequence length="247" mass="27272">MSAIRLVVADDQPVIHIGLRTAFCERTGIEVVAEAGDGLDAVRLSRQLRPDVVLMDTLMPNMDGFQATAEICGPGGVPGVKVLMFGPTDPDEDLFRALRLGARGFLLKDIGPEQLIPAIHRVRAGEAVLSSHGVTRLVAEFSRTQAEPPQALAEVESLTPREREVLGLVLRGMRNDEIARMLRVSESTVKSHVRSLCTKLNVRDRVQLVIFAHEHGLHHRMMCGHMEHVPSPTAQRRRLVLNGLRQN</sequence>
<dbReference type="SMART" id="SM00421">
    <property type="entry name" value="HTH_LUXR"/>
    <property type="match status" value="1"/>
</dbReference>
<reference evidence="8 9" key="1">
    <citation type="submission" date="2024-06" db="EMBL/GenBank/DDBJ databases">
        <title>The Natural Products Discovery Center: Release of the First 8490 Sequenced Strains for Exploring Actinobacteria Biosynthetic Diversity.</title>
        <authorList>
            <person name="Kalkreuter E."/>
            <person name="Kautsar S.A."/>
            <person name="Yang D."/>
            <person name="Bader C.D."/>
            <person name="Teijaro C.N."/>
            <person name="Fluegel L."/>
            <person name="Davis C.M."/>
            <person name="Simpson J.R."/>
            <person name="Lauterbach L."/>
            <person name="Steele A.D."/>
            <person name="Gui C."/>
            <person name="Meng S."/>
            <person name="Li G."/>
            <person name="Viehrig K."/>
            <person name="Ye F."/>
            <person name="Su P."/>
            <person name="Kiefer A.F."/>
            <person name="Nichols A."/>
            <person name="Cepeda A.J."/>
            <person name="Yan W."/>
            <person name="Fan B."/>
            <person name="Jiang Y."/>
            <person name="Adhikari A."/>
            <person name="Zheng C.-J."/>
            <person name="Schuster L."/>
            <person name="Cowan T.M."/>
            <person name="Smanski M.J."/>
            <person name="Chevrette M.G."/>
            <person name="De Carvalho L.P.S."/>
            <person name="Shen B."/>
        </authorList>
    </citation>
    <scope>NUCLEOTIDE SEQUENCE [LARGE SCALE GENOMIC DNA]</scope>
    <source>
        <strain evidence="8 9">NPDC049574</strain>
    </source>
</reference>
<keyword evidence="9" id="KW-1185">Reference proteome</keyword>
<dbReference type="SMART" id="SM00448">
    <property type="entry name" value="REC"/>
    <property type="match status" value="1"/>
</dbReference>
<dbReference type="InterPro" id="IPR011006">
    <property type="entry name" value="CheY-like_superfamily"/>
</dbReference>
<dbReference type="PRINTS" id="PR00038">
    <property type="entry name" value="HTHLUXR"/>
</dbReference>
<evidence type="ECO:0000259" key="6">
    <source>
        <dbReference type="PROSITE" id="PS50043"/>
    </source>
</evidence>
<dbReference type="RefSeq" id="WP_344213110.1">
    <property type="nucleotide sequence ID" value="NZ_BAAAMV010000009.1"/>
</dbReference>
<evidence type="ECO:0000313" key="9">
    <source>
        <dbReference type="Proteomes" id="UP001552427"/>
    </source>
</evidence>
<gene>
    <name evidence="8" type="ORF">AB0K40_45205</name>
</gene>
<evidence type="ECO:0000313" key="8">
    <source>
        <dbReference type="EMBL" id="MEV4292751.1"/>
    </source>
</evidence>
<dbReference type="InterPro" id="IPR058245">
    <property type="entry name" value="NreC/VraR/RcsB-like_REC"/>
</dbReference>
<dbReference type="CDD" id="cd06170">
    <property type="entry name" value="LuxR_C_like"/>
    <property type="match status" value="1"/>
</dbReference>
<feature type="modified residue" description="4-aspartylphosphate" evidence="5">
    <location>
        <position position="56"/>
    </location>
</feature>
<dbReference type="Pfam" id="PF00196">
    <property type="entry name" value="GerE"/>
    <property type="match status" value="1"/>
</dbReference>
<dbReference type="CDD" id="cd17535">
    <property type="entry name" value="REC_NarL-like"/>
    <property type="match status" value="1"/>
</dbReference>
<organism evidence="8 9">
    <name type="scientific">Nonomuraea bangladeshensis</name>
    <dbReference type="NCBI Taxonomy" id="404385"/>
    <lineage>
        <taxon>Bacteria</taxon>
        <taxon>Bacillati</taxon>
        <taxon>Actinomycetota</taxon>
        <taxon>Actinomycetes</taxon>
        <taxon>Streptosporangiales</taxon>
        <taxon>Streptosporangiaceae</taxon>
        <taxon>Nonomuraea</taxon>
    </lineage>
</organism>
<dbReference type="PROSITE" id="PS00622">
    <property type="entry name" value="HTH_LUXR_1"/>
    <property type="match status" value="1"/>
</dbReference>
<dbReference type="InterPro" id="IPR039420">
    <property type="entry name" value="WalR-like"/>
</dbReference>
<dbReference type="PANTHER" id="PTHR43214:SF24">
    <property type="entry name" value="TRANSCRIPTIONAL REGULATORY PROTEIN NARL-RELATED"/>
    <property type="match status" value="1"/>
</dbReference>
<name>A0ABV3HJL7_9ACTN</name>
<dbReference type="InterPro" id="IPR016032">
    <property type="entry name" value="Sig_transdc_resp-reg_C-effctor"/>
</dbReference>
<evidence type="ECO:0000256" key="1">
    <source>
        <dbReference type="ARBA" id="ARBA00022553"/>
    </source>
</evidence>
<keyword evidence="2" id="KW-0805">Transcription regulation</keyword>
<dbReference type="SUPFAM" id="SSF46894">
    <property type="entry name" value="C-terminal effector domain of the bipartite response regulators"/>
    <property type="match status" value="1"/>
</dbReference>
<comment type="caution">
    <text evidence="8">The sequence shown here is derived from an EMBL/GenBank/DDBJ whole genome shotgun (WGS) entry which is preliminary data.</text>
</comment>
<evidence type="ECO:0000259" key="7">
    <source>
        <dbReference type="PROSITE" id="PS50110"/>
    </source>
</evidence>
<dbReference type="SUPFAM" id="SSF52172">
    <property type="entry name" value="CheY-like"/>
    <property type="match status" value="1"/>
</dbReference>
<dbReference type="PANTHER" id="PTHR43214">
    <property type="entry name" value="TWO-COMPONENT RESPONSE REGULATOR"/>
    <property type="match status" value="1"/>
</dbReference>
<evidence type="ECO:0000256" key="4">
    <source>
        <dbReference type="ARBA" id="ARBA00023163"/>
    </source>
</evidence>
<dbReference type="InterPro" id="IPR000792">
    <property type="entry name" value="Tscrpt_reg_LuxR_C"/>
</dbReference>
<evidence type="ECO:0000256" key="3">
    <source>
        <dbReference type="ARBA" id="ARBA00023125"/>
    </source>
</evidence>
<dbReference type="InterPro" id="IPR001789">
    <property type="entry name" value="Sig_transdc_resp-reg_receiver"/>
</dbReference>
<dbReference type="Pfam" id="PF00072">
    <property type="entry name" value="Response_reg"/>
    <property type="match status" value="1"/>
</dbReference>
<dbReference type="Proteomes" id="UP001552427">
    <property type="component" value="Unassembled WGS sequence"/>
</dbReference>
<keyword evidence="4" id="KW-0804">Transcription</keyword>
<accession>A0ABV3HJL7</accession>
<feature type="domain" description="Response regulatory" evidence="7">
    <location>
        <begin position="5"/>
        <end position="123"/>
    </location>
</feature>